<gene>
    <name evidence="1" type="ORF">SAMN05443144_1259</name>
</gene>
<keyword evidence="2" id="KW-1185">Reference proteome</keyword>
<dbReference type="PANTHER" id="PTHR12993:SF11">
    <property type="entry name" value="N-ACETYLGLUCOSAMINYL-PHOSPHATIDYLINOSITOL DE-N-ACETYLASE"/>
    <property type="match status" value="1"/>
</dbReference>
<dbReference type="GO" id="GO:0016811">
    <property type="term" value="F:hydrolase activity, acting on carbon-nitrogen (but not peptide) bonds, in linear amides"/>
    <property type="evidence" value="ECO:0007669"/>
    <property type="project" value="TreeGrafter"/>
</dbReference>
<reference evidence="1 2" key="1">
    <citation type="submission" date="2016-11" db="EMBL/GenBank/DDBJ databases">
        <authorList>
            <person name="Jaros S."/>
            <person name="Januszkiewicz K."/>
            <person name="Wedrychowicz H."/>
        </authorList>
    </citation>
    <scope>NUCLEOTIDE SEQUENCE [LARGE SCALE GENOMIC DNA]</scope>
    <source>
        <strain evidence="1 2">DSM 21986</strain>
    </source>
</reference>
<dbReference type="InterPro" id="IPR003737">
    <property type="entry name" value="GlcNAc_PI_deacetylase-related"/>
</dbReference>
<dbReference type="RefSeq" id="WP_084088417.1">
    <property type="nucleotide sequence ID" value="NZ_FQUS01000025.1"/>
</dbReference>
<dbReference type="Proteomes" id="UP000184041">
    <property type="component" value="Unassembled WGS sequence"/>
</dbReference>
<evidence type="ECO:0000313" key="1">
    <source>
        <dbReference type="EMBL" id="SHG33184.1"/>
    </source>
</evidence>
<dbReference type="Pfam" id="PF02585">
    <property type="entry name" value="PIG-L"/>
    <property type="match status" value="1"/>
</dbReference>
<name>A0A1M5IXZ7_9BACT</name>
<protein>
    <submittedName>
        <fullName evidence="1">N-acetylglucosaminyl deacetylase, LmbE family</fullName>
    </submittedName>
</protein>
<dbReference type="EMBL" id="FQUS01000025">
    <property type="protein sequence ID" value="SHG33184.1"/>
    <property type="molecule type" value="Genomic_DNA"/>
</dbReference>
<dbReference type="STRING" id="1194090.SAMN05443144_1259"/>
<dbReference type="Gene3D" id="3.40.50.10320">
    <property type="entry name" value="LmbE-like"/>
    <property type="match status" value="1"/>
</dbReference>
<dbReference type="OrthoDB" id="9790023at2"/>
<organism evidence="1 2">
    <name type="scientific">Fodinibius roseus</name>
    <dbReference type="NCBI Taxonomy" id="1194090"/>
    <lineage>
        <taxon>Bacteria</taxon>
        <taxon>Pseudomonadati</taxon>
        <taxon>Balneolota</taxon>
        <taxon>Balneolia</taxon>
        <taxon>Balneolales</taxon>
        <taxon>Balneolaceae</taxon>
        <taxon>Fodinibius</taxon>
    </lineage>
</organism>
<evidence type="ECO:0000313" key="2">
    <source>
        <dbReference type="Proteomes" id="UP000184041"/>
    </source>
</evidence>
<sequence>MDRKITMDSSMNMKANHFLSLFFAGILGIGLFCGLTAGEAAAQSSDDPLRIIAFGAHPDDCEAAAGGVGALFAEEGHAFKCVSMTNGDIGHFGMSGGELALRRMEEVEEAADVLGIAETEVLDIHDGELMPTLENRKTVARKIREWQADIVMVHRRYDYHADHRYAGVLVDDAMVLVMAKFFTPDTEPLSSPPVQLYYSDGFERPYPFDPALVVSIDGTAGKKYEALAQMPSQFSDKQSWTWGTRDPENVPEDEETRMKMRISDFREGDRNIADTYRDQLIELYGQQRGSEIEYAEAFQLGQYGRQVSVEELKAMFPTFD</sequence>
<dbReference type="InterPro" id="IPR024078">
    <property type="entry name" value="LmbE-like_dom_sf"/>
</dbReference>
<dbReference type="SUPFAM" id="SSF102588">
    <property type="entry name" value="LmbE-like"/>
    <property type="match status" value="1"/>
</dbReference>
<dbReference type="PANTHER" id="PTHR12993">
    <property type="entry name" value="N-ACETYLGLUCOSAMINYL-PHOSPHATIDYLINOSITOL DE-N-ACETYLASE-RELATED"/>
    <property type="match status" value="1"/>
</dbReference>
<dbReference type="AlphaFoldDB" id="A0A1M5IXZ7"/>
<proteinExistence type="predicted"/>
<accession>A0A1M5IXZ7</accession>